<dbReference type="AlphaFoldDB" id="E1EXX7"/>
<accession>E1EXX7</accession>
<dbReference type="OMA" id="VNIHSCL"/>
<protein>
    <submittedName>
        <fullName evidence="1">Uncharacterized protein</fullName>
    </submittedName>
</protein>
<gene>
    <name evidence="1" type="ORF">GLP15_776</name>
</gene>
<proteinExistence type="predicted"/>
<name>E1EXX7_GIAIA</name>
<dbReference type="VEuPathDB" id="GiardiaDB:GLP15_776"/>
<dbReference type="OrthoDB" id="10257647at2759"/>
<evidence type="ECO:0000313" key="1">
    <source>
        <dbReference type="EMBL" id="EFO64961.1"/>
    </source>
</evidence>
<sequence>MHLRTYLAAGTTVLENLRGKTSILLSTSNGVALLGDSISLFEASWESDERKNILLKCMPTTEHYGVSNGITATIPTLSVEVVSVKDNKLFPLQLPQDLSETSLAETEDVWIIDSESNAARKNHFTVIITGPPILPVLGCVLQYKKQSWVALYRKGFPLLHLFRYSGGEGFKSQDDSEPTLVPLDPSTLTLPAPIHGLAPLHNFCAFIIATCERSSSTFYMKPNTSFKVNIHSCLLLDGNAGEQLTPRRTSSITSLTCESIAVDHAHQTFLLITQFATDPKFSAQEKASLITALSSVYDSALKAACANGRVVDAQL</sequence>
<dbReference type="EMBL" id="ACVC01000054">
    <property type="protein sequence ID" value="EFO64961.1"/>
    <property type="molecule type" value="Genomic_DNA"/>
</dbReference>
<organism evidence="1 2">
    <name type="scientific">Giardia intestinalis (strain P15)</name>
    <name type="common">Giardia lamblia</name>
    <dbReference type="NCBI Taxonomy" id="658858"/>
    <lineage>
        <taxon>Eukaryota</taxon>
        <taxon>Metamonada</taxon>
        <taxon>Diplomonadida</taxon>
        <taxon>Hexamitidae</taxon>
        <taxon>Giardiinae</taxon>
        <taxon>Giardia</taxon>
    </lineage>
</organism>
<comment type="caution">
    <text evidence="1">The sequence shown here is derived from an EMBL/GenBank/DDBJ whole genome shotgun (WGS) entry which is preliminary data.</text>
</comment>
<reference evidence="1 2" key="1">
    <citation type="journal article" date="2010" name="BMC Genomics">
        <title>Genome analysis and comparative genomics of a Giardia intestinalis assemblage E isolate.</title>
        <authorList>
            <person name="Jerlstrom-Hultqvist J."/>
            <person name="Franzen O."/>
            <person name="Ankarklev J."/>
            <person name="Xu F."/>
            <person name="Nohynkova E."/>
            <person name="Andersson J.O."/>
            <person name="Svard S.G."/>
            <person name="Andersson B."/>
        </authorList>
    </citation>
    <scope>NUCLEOTIDE SEQUENCE [LARGE SCALE GENOMIC DNA]</scope>
    <source>
        <strain evidence="1 2">P15</strain>
    </source>
</reference>
<dbReference type="Proteomes" id="UP000008974">
    <property type="component" value="Unassembled WGS sequence"/>
</dbReference>
<evidence type="ECO:0000313" key="2">
    <source>
        <dbReference type="Proteomes" id="UP000008974"/>
    </source>
</evidence>